<evidence type="ECO:0000313" key="3">
    <source>
        <dbReference type="Proteomes" id="UP000012174"/>
    </source>
</evidence>
<dbReference type="EMBL" id="KB706254">
    <property type="protein sequence ID" value="EMR68357.1"/>
    <property type="molecule type" value="Genomic_DNA"/>
</dbReference>
<dbReference type="Proteomes" id="UP000012174">
    <property type="component" value="Unassembled WGS sequence"/>
</dbReference>
<sequence>MKYIAVALATLVANVTFAAAWEGRCKPNFRCGGEDEGGWDVKCYTGTCECPDPGNIKCSWTDTWDEAAGAQCHNHGEDGCAAK</sequence>
<name>M7SVN6_EUTLA</name>
<gene>
    <name evidence="2" type="ORF">UCREL1_4630</name>
</gene>
<reference evidence="3" key="1">
    <citation type="journal article" date="2013" name="Genome Announc.">
        <title>Draft genome sequence of the grapevine dieback fungus Eutypa lata UCR-EL1.</title>
        <authorList>
            <person name="Blanco-Ulate B."/>
            <person name="Rolshausen P.E."/>
            <person name="Cantu D."/>
        </authorList>
    </citation>
    <scope>NUCLEOTIDE SEQUENCE [LARGE SCALE GENOMIC DNA]</scope>
    <source>
        <strain evidence="3">UCR-EL1</strain>
    </source>
</reference>
<evidence type="ECO:0000256" key="1">
    <source>
        <dbReference type="SAM" id="SignalP"/>
    </source>
</evidence>
<protein>
    <recommendedName>
        <fullName evidence="4">Bubble protein protein</fullName>
    </recommendedName>
</protein>
<accession>M7SVN6</accession>
<feature type="signal peptide" evidence="1">
    <location>
        <begin position="1"/>
        <end position="20"/>
    </location>
</feature>
<dbReference type="AlphaFoldDB" id="M7SVN6"/>
<evidence type="ECO:0008006" key="4">
    <source>
        <dbReference type="Google" id="ProtNLM"/>
    </source>
</evidence>
<proteinExistence type="predicted"/>
<feature type="chain" id="PRO_5004085030" description="Bubble protein protein" evidence="1">
    <location>
        <begin position="21"/>
        <end position="83"/>
    </location>
</feature>
<keyword evidence="3" id="KW-1185">Reference proteome</keyword>
<dbReference type="HOGENOM" id="CLU_2542586_0_0_1"/>
<keyword evidence="1" id="KW-0732">Signal</keyword>
<organism evidence="2 3">
    <name type="scientific">Eutypa lata (strain UCR-EL1)</name>
    <name type="common">Grapevine dieback disease fungus</name>
    <name type="synonym">Eutypa armeniacae</name>
    <dbReference type="NCBI Taxonomy" id="1287681"/>
    <lineage>
        <taxon>Eukaryota</taxon>
        <taxon>Fungi</taxon>
        <taxon>Dikarya</taxon>
        <taxon>Ascomycota</taxon>
        <taxon>Pezizomycotina</taxon>
        <taxon>Sordariomycetes</taxon>
        <taxon>Xylariomycetidae</taxon>
        <taxon>Xylariales</taxon>
        <taxon>Diatrypaceae</taxon>
        <taxon>Eutypa</taxon>
    </lineage>
</organism>
<evidence type="ECO:0000313" key="2">
    <source>
        <dbReference type="EMBL" id="EMR68357.1"/>
    </source>
</evidence>
<dbReference type="KEGG" id="ela:UCREL1_4630"/>